<sequence length="99" mass="11453">MNHRIFDISCLKNGIIPVYMILKSPISTNKANAAIIHASKVCIKENLRGIIRKLFTIRKDINKIKEKLRGAIEKEKYESIPEVAQKRKETTYQETIKKV</sequence>
<reference evidence="1" key="1">
    <citation type="submission" date="2022-06" db="EMBL/GenBank/DDBJ databases">
        <authorList>
            <person name="Berger JAMES D."/>
            <person name="Berger JAMES D."/>
        </authorList>
    </citation>
    <scope>NUCLEOTIDE SEQUENCE [LARGE SCALE GENOMIC DNA]</scope>
</reference>
<dbReference type="WBParaSite" id="TREG1_132810.1">
    <property type="protein sequence ID" value="TREG1_132810.1"/>
    <property type="gene ID" value="TREG1_132810"/>
</dbReference>
<dbReference type="AlphaFoldDB" id="A0AA85J923"/>
<name>A0AA85J923_TRIRE</name>
<reference evidence="2" key="2">
    <citation type="submission" date="2023-11" db="UniProtKB">
        <authorList>
            <consortium name="WormBaseParasite"/>
        </authorList>
    </citation>
    <scope>IDENTIFICATION</scope>
</reference>
<protein>
    <submittedName>
        <fullName evidence="2">Uncharacterized protein</fullName>
    </submittedName>
</protein>
<dbReference type="Proteomes" id="UP000050795">
    <property type="component" value="Unassembled WGS sequence"/>
</dbReference>
<accession>A0AA85J923</accession>
<organism evidence="1 2">
    <name type="scientific">Trichobilharzia regenti</name>
    <name type="common">Nasal bird schistosome</name>
    <dbReference type="NCBI Taxonomy" id="157069"/>
    <lineage>
        <taxon>Eukaryota</taxon>
        <taxon>Metazoa</taxon>
        <taxon>Spiralia</taxon>
        <taxon>Lophotrochozoa</taxon>
        <taxon>Platyhelminthes</taxon>
        <taxon>Trematoda</taxon>
        <taxon>Digenea</taxon>
        <taxon>Strigeidida</taxon>
        <taxon>Schistosomatoidea</taxon>
        <taxon>Schistosomatidae</taxon>
        <taxon>Trichobilharzia</taxon>
    </lineage>
</organism>
<evidence type="ECO:0000313" key="2">
    <source>
        <dbReference type="WBParaSite" id="TREG1_132810.1"/>
    </source>
</evidence>
<evidence type="ECO:0000313" key="1">
    <source>
        <dbReference type="Proteomes" id="UP000050795"/>
    </source>
</evidence>
<proteinExistence type="predicted"/>
<keyword evidence="1" id="KW-1185">Reference proteome</keyword>